<feature type="region of interest" description="Disordered" evidence="1">
    <location>
        <begin position="360"/>
        <end position="416"/>
    </location>
</feature>
<dbReference type="OrthoDB" id="10428734at2759"/>
<evidence type="ECO:0000256" key="1">
    <source>
        <dbReference type="SAM" id="MobiDB-lite"/>
    </source>
</evidence>
<dbReference type="Proteomes" id="UP000886653">
    <property type="component" value="Unassembled WGS sequence"/>
</dbReference>
<organism evidence="2 3">
    <name type="scientific">Cronartium quercuum f. sp. fusiforme G11</name>
    <dbReference type="NCBI Taxonomy" id="708437"/>
    <lineage>
        <taxon>Eukaryota</taxon>
        <taxon>Fungi</taxon>
        <taxon>Dikarya</taxon>
        <taxon>Basidiomycota</taxon>
        <taxon>Pucciniomycotina</taxon>
        <taxon>Pucciniomycetes</taxon>
        <taxon>Pucciniales</taxon>
        <taxon>Coleosporiaceae</taxon>
        <taxon>Cronartium</taxon>
    </lineage>
</organism>
<comment type="caution">
    <text evidence="2">The sequence shown here is derived from an EMBL/GenBank/DDBJ whole genome shotgun (WGS) entry which is preliminary data.</text>
</comment>
<name>A0A9P6NN09_9BASI</name>
<feature type="compositionally biased region" description="Polar residues" evidence="1">
    <location>
        <begin position="379"/>
        <end position="410"/>
    </location>
</feature>
<gene>
    <name evidence="2" type="ORF">CROQUDRAFT_713616</name>
</gene>
<feature type="region of interest" description="Disordered" evidence="1">
    <location>
        <begin position="260"/>
        <end position="280"/>
    </location>
</feature>
<accession>A0A9P6NN09</accession>
<dbReference type="EMBL" id="MU167222">
    <property type="protein sequence ID" value="KAG0150150.1"/>
    <property type="molecule type" value="Genomic_DNA"/>
</dbReference>
<feature type="compositionally biased region" description="Basic residues" evidence="1">
    <location>
        <begin position="19"/>
        <end position="31"/>
    </location>
</feature>
<evidence type="ECO:0000313" key="2">
    <source>
        <dbReference type="EMBL" id="KAG0150150.1"/>
    </source>
</evidence>
<sequence>MSYIHSNHSSKSIQEQQPHRKGRVHIRRKRPNSISISNSILNSNSFIKTNFNQFKPSNSNHMISSLNQVESDIPYSSYLPSSTSTSAQKLSVDCSTITTESNEQDEIDSGCSSLDVASFLASVHSAVSKVRTINQYHQQSIRLEGSISPLMIDQTESNSSKDRNSNSQITTSNPITTNHQKSLSTGSLPSEFKTSPKITRGQSSSSSTRQTNPTILSNHSITPEKPKNEFDMKLEILQRAIDTGNFDNLDMPSLIKWEDESDHDETEITLSNDTSNEPLGRIPGTPITLTSSIVYSSTPFTLNQTSTKTLLSNGIDLSRKSSSNSINGGEGKFGLDIQTIKKTLHTPLLSDTLLDDSEELSFDQQEDHPTEFHLPKPPSSSNTSQTDLNRSRSQTNLSHPVSTRNLNNPVDSRLAESRSIPTNLKLEQASLFQPVNNKLSLNSRNENQQVFLTKSPYHDSLDSPIESILTQPHAPTSPISSSIPIVRQDSFSSFNKSSINYTASIRSTTSTFSSKLKTFGKKLGFNEAPNQIPDNGFVSRNGRSFEHNRIDRSMNGGLHHRISAQTSRSVISSQHTLNQSYNEMVPRNNRQNSTTSSQNNQTRISIEHLSNDFDSEEQVENLKETVEKNQSSTLFKNEVEKDFIKNQKTNADKNRLNQILLNHQALEKQYMKELTCKSKAKIKASTNNNNRE</sequence>
<feature type="region of interest" description="Disordered" evidence="1">
    <location>
        <begin position="1"/>
        <end position="32"/>
    </location>
</feature>
<feature type="compositionally biased region" description="Polar residues" evidence="1">
    <location>
        <begin position="268"/>
        <end position="277"/>
    </location>
</feature>
<dbReference type="AlphaFoldDB" id="A0A9P6NN09"/>
<protein>
    <submittedName>
        <fullName evidence="2">Uncharacterized protein</fullName>
    </submittedName>
</protein>
<feature type="region of interest" description="Disordered" evidence="1">
    <location>
        <begin position="155"/>
        <end position="227"/>
    </location>
</feature>
<evidence type="ECO:0000313" key="3">
    <source>
        <dbReference type="Proteomes" id="UP000886653"/>
    </source>
</evidence>
<keyword evidence="3" id="KW-1185">Reference proteome</keyword>
<feature type="compositionally biased region" description="Polar residues" evidence="1">
    <location>
        <begin position="1"/>
        <end position="16"/>
    </location>
</feature>
<proteinExistence type="predicted"/>
<reference evidence="2" key="1">
    <citation type="submission" date="2013-11" db="EMBL/GenBank/DDBJ databases">
        <title>Genome sequence of the fusiform rust pathogen reveals effectors for host alternation and coevolution with pine.</title>
        <authorList>
            <consortium name="DOE Joint Genome Institute"/>
            <person name="Smith K."/>
            <person name="Pendleton A."/>
            <person name="Kubisiak T."/>
            <person name="Anderson C."/>
            <person name="Salamov A."/>
            <person name="Aerts A."/>
            <person name="Riley R."/>
            <person name="Clum A."/>
            <person name="Lindquist E."/>
            <person name="Ence D."/>
            <person name="Campbell M."/>
            <person name="Kronenberg Z."/>
            <person name="Feau N."/>
            <person name="Dhillon B."/>
            <person name="Hamelin R."/>
            <person name="Burleigh J."/>
            <person name="Smith J."/>
            <person name="Yandell M."/>
            <person name="Nelson C."/>
            <person name="Grigoriev I."/>
            <person name="Davis J."/>
        </authorList>
    </citation>
    <scope>NUCLEOTIDE SEQUENCE</scope>
    <source>
        <strain evidence="2">G11</strain>
    </source>
</reference>
<feature type="compositionally biased region" description="Polar residues" evidence="1">
    <location>
        <begin position="165"/>
        <end position="221"/>
    </location>
</feature>
<feature type="compositionally biased region" description="Basic and acidic residues" evidence="1">
    <location>
        <begin position="365"/>
        <end position="374"/>
    </location>
</feature>